<keyword evidence="10" id="KW-0472">Membrane</keyword>
<dbReference type="GO" id="GO:0045227">
    <property type="term" value="P:capsule polysaccharide biosynthetic process"/>
    <property type="evidence" value="ECO:0007669"/>
    <property type="project" value="UniProtKB-UniPathway"/>
</dbReference>
<keyword evidence="6" id="KW-1003">Cell membrane</keyword>
<dbReference type="InterPro" id="IPR020963">
    <property type="entry name" value="ArabinofuranosylTrfase_AftA_N"/>
</dbReference>
<dbReference type="RefSeq" id="WP_181191181.1">
    <property type="nucleotide sequence ID" value="NZ_JABFED010000001.1"/>
</dbReference>
<evidence type="ECO:0000259" key="13">
    <source>
        <dbReference type="Pfam" id="PF12249"/>
    </source>
</evidence>
<evidence type="ECO:0000256" key="3">
    <source>
        <dbReference type="ARBA" id="ARBA00009655"/>
    </source>
</evidence>
<protein>
    <recommendedName>
        <fullName evidence="5">Galactan 5-O-arabinofuranosyltransferase</fullName>
        <ecNumber evidence="4">2.4.2.46</ecNumber>
    </recommendedName>
    <alternativeName>
        <fullName evidence="11">Arabinofuranosyltransferase AftA</fullName>
    </alternativeName>
</protein>
<comment type="pathway">
    <text evidence="2">Cell wall biogenesis; cell wall polysaccharide biosynthesis.</text>
</comment>
<keyword evidence="7 15" id="KW-0808">Transferase</keyword>
<evidence type="ECO:0000313" key="16">
    <source>
        <dbReference type="Proteomes" id="UP000577408"/>
    </source>
</evidence>
<dbReference type="GO" id="GO:0044038">
    <property type="term" value="P:cell wall macromolecule biosynthetic process"/>
    <property type="evidence" value="ECO:0007669"/>
    <property type="project" value="InterPro"/>
</dbReference>
<comment type="subcellular location">
    <subcellularLocation>
        <location evidence="1">Cell membrane</location>
        <topology evidence="1">Multi-pass membrane protein</topology>
    </subcellularLocation>
</comment>
<feature type="domain" description="Arabinofuranosyltransferase AftA N-terminal" evidence="14">
    <location>
        <begin position="20"/>
        <end position="418"/>
    </location>
</feature>
<dbReference type="Proteomes" id="UP000577408">
    <property type="component" value="Unassembled WGS sequence"/>
</dbReference>
<dbReference type="Pfam" id="PF12249">
    <property type="entry name" value="AftA_C"/>
    <property type="match status" value="1"/>
</dbReference>
<comment type="catalytic activity">
    <reaction evidence="12">
        <text>Adds an alpha-D-arabinofuranosyl group from trans,octacis-decaprenylphospho-beta-D-arabinofuranose at the 5-O-position of the eighth, tenth and twelfth galactofuranose unit of the galactofuranan chain of [beta-D-galactofuranosyl-(1-&gt;5)-beta-D-galactofuranosyl-(1-&gt;6)]14-beta-D-galactofuranosyl-(1-&gt;5)-beta-D-galactofuranosyl-(1-&gt;4)-alpha-L-rhamnopyranosyl-(1-&gt;3)-N-acetyl-alpha-D-glucosaminyl-diphospho-trans,octacis-decaprenol.</text>
        <dbReference type="EC" id="2.4.2.46"/>
    </reaction>
</comment>
<name>A0A7H0KAA7_9CORY</name>
<evidence type="ECO:0000256" key="10">
    <source>
        <dbReference type="ARBA" id="ARBA00023136"/>
    </source>
</evidence>
<evidence type="ECO:0000256" key="9">
    <source>
        <dbReference type="ARBA" id="ARBA00022989"/>
    </source>
</evidence>
<dbReference type="Pfam" id="PF12250">
    <property type="entry name" value="AftA_N"/>
    <property type="match status" value="1"/>
</dbReference>
<feature type="domain" description="Arabinofuranosyltransferase AftA C-terminal" evidence="13">
    <location>
        <begin position="436"/>
        <end position="608"/>
    </location>
</feature>
<gene>
    <name evidence="15" type="ORF">HMA55_00720</name>
</gene>
<reference evidence="15 16" key="1">
    <citation type="submission" date="2020-05" db="EMBL/GenBank/DDBJ databases">
        <title>Descriptions of Corynebacterium xxxx sp. nov., Corynebacterium yyyy sp. nov. and Corynebacterium zzzz sp. nov.</title>
        <authorList>
            <person name="Zhang G."/>
        </authorList>
    </citation>
    <scope>NUCLEOTIDE SEQUENCE [LARGE SCALE GENOMIC DNA]</scope>
    <source>
        <strain evidence="16">zg-913</strain>
    </source>
</reference>
<keyword evidence="9" id="KW-1133">Transmembrane helix</keyword>
<evidence type="ECO:0000256" key="8">
    <source>
        <dbReference type="ARBA" id="ARBA00022692"/>
    </source>
</evidence>
<evidence type="ECO:0000256" key="12">
    <source>
        <dbReference type="ARBA" id="ARBA00034030"/>
    </source>
</evidence>
<evidence type="ECO:0000256" key="7">
    <source>
        <dbReference type="ARBA" id="ARBA00022679"/>
    </source>
</evidence>
<dbReference type="InterPro" id="IPR020959">
    <property type="entry name" value="ArabinofuranosylTrfase_AftA_C"/>
</dbReference>
<keyword evidence="16" id="KW-1185">Reference proteome</keyword>
<evidence type="ECO:0000256" key="2">
    <source>
        <dbReference type="ARBA" id="ARBA00004776"/>
    </source>
</evidence>
<evidence type="ECO:0000256" key="1">
    <source>
        <dbReference type="ARBA" id="ARBA00004651"/>
    </source>
</evidence>
<comment type="caution">
    <text evidence="15">The sequence shown here is derived from an EMBL/GenBank/DDBJ whole genome shotgun (WGS) entry which is preliminary data.</text>
</comment>
<evidence type="ECO:0000259" key="14">
    <source>
        <dbReference type="Pfam" id="PF12250"/>
    </source>
</evidence>
<dbReference type="EMBL" id="JABFED010000001">
    <property type="protein sequence ID" value="MBA1836449.1"/>
    <property type="molecule type" value="Genomic_DNA"/>
</dbReference>
<evidence type="ECO:0000256" key="11">
    <source>
        <dbReference type="ARBA" id="ARBA00033184"/>
    </source>
</evidence>
<dbReference type="EC" id="2.4.2.46" evidence="4"/>
<accession>A0A7H0KAA7</accession>
<sequence length="609" mass="65861">MTTAYHSDELSAGQTAVRTVAAGLAGGVLALAAWFVLHRVSLPAFNTSMVTRSLATGASFVLIGIGAALAVLWSKGKRPWISSAVMALVPAGLVVSSIGVPLAATKLYLDGIQVDQGFRTQFLSRMTENLGHADMAYKDLPTFYPMGWFWLGGRTANVLGMQGWEVYQPFAIASLAAGAAMLTPVWRRLTGSLPTALAIATVTTAVVLTKVPEEPYAAVVAMFVPAAAVMAHRAVNGSWAATVALAVYLGISASFYTLFTAIAALTVVVIAVVAAVHRHSAAPLIHLVAAGALSLAIAAVAWGPYIWRVLTGDEQLESTANHFLPIEGTYFPLPFFAFSLVGLLSMIGLIYLISRIRDPEIGALGASIGVCYLWALASMAITLLGTSLLGFRLEVLVVELFVTLGVIAIAEFGLNKYTPVVAVVLAVGALQMVQNIPVENEDYIDQAYADTDGNGERADRFPADAGRYYNEIAAYIEDHGHKENEAVVYTDEINFMAFHPFFGFNAYTSHYANPLGEFEHRNDELKQWAEISYDDPEKFTEAVDASQWEPPAAFIFRDNGKDGYKTHIAHDIYPSQPNVRYEGLFYNPEAFEQDWDVKQIGPFAVAVRK</sequence>
<dbReference type="UniPathway" id="UPA00963"/>
<dbReference type="AlphaFoldDB" id="A0A7H0KAA7"/>
<evidence type="ECO:0000256" key="4">
    <source>
        <dbReference type="ARBA" id="ARBA00012037"/>
    </source>
</evidence>
<keyword evidence="8" id="KW-0812">Transmembrane</keyword>
<organism evidence="15 16">
    <name type="scientific">Corynebacterium wankanglinii</name>
    <dbReference type="NCBI Taxonomy" id="2735136"/>
    <lineage>
        <taxon>Bacteria</taxon>
        <taxon>Bacillati</taxon>
        <taxon>Actinomycetota</taxon>
        <taxon>Actinomycetes</taxon>
        <taxon>Mycobacteriales</taxon>
        <taxon>Corynebacteriaceae</taxon>
        <taxon>Corynebacterium</taxon>
    </lineage>
</organism>
<evidence type="ECO:0000256" key="5">
    <source>
        <dbReference type="ARBA" id="ARBA00020482"/>
    </source>
</evidence>
<dbReference type="GO" id="GO:0016757">
    <property type="term" value="F:glycosyltransferase activity"/>
    <property type="evidence" value="ECO:0007669"/>
    <property type="project" value="InterPro"/>
</dbReference>
<comment type="similarity">
    <text evidence="3">Belongs to the glycosyltransferase 85 family.</text>
</comment>
<evidence type="ECO:0000313" key="15">
    <source>
        <dbReference type="EMBL" id="MBA1836449.1"/>
    </source>
</evidence>
<proteinExistence type="inferred from homology"/>
<dbReference type="GO" id="GO:0005886">
    <property type="term" value="C:plasma membrane"/>
    <property type="evidence" value="ECO:0007669"/>
    <property type="project" value="UniProtKB-SubCell"/>
</dbReference>
<evidence type="ECO:0000256" key="6">
    <source>
        <dbReference type="ARBA" id="ARBA00022475"/>
    </source>
</evidence>